<dbReference type="InterPro" id="IPR029052">
    <property type="entry name" value="Metallo-depent_PP-like"/>
</dbReference>
<dbReference type="EMBL" id="KZ819604">
    <property type="protein sequence ID" value="PWN33699.1"/>
    <property type="molecule type" value="Genomic_DNA"/>
</dbReference>
<dbReference type="SUPFAM" id="SSF56300">
    <property type="entry name" value="Metallo-dependent phosphatases"/>
    <property type="match status" value="1"/>
</dbReference>
<dbReference type="InParanoid" id="A0A316V7V3"/>
<dbReference type="Proteomes" id="UP000245771">
    <property type="component" value="Unassembled WGS sequence"/>
</dbReference>
<proteinExistence type="predicted"/>
<dbReference type="GO" id="GO:0016787">
    <property type="term" value="F:hydrolase activity"/>
    <property type="evidence" value="ECO:0007669"/>
    <property type="project" value="InterPro"/>
</dbReference>
<reference evidence="2 3" key="1">
    <citation type="journal article" date="2018" name="Mol. Biol. Evol.">
        <title>Broad Genomic Sampling Reveals a Smut Pathogenic Ancestry of the Fungal Clade Ustilaginomycotina.</title>
        <authorList>
            <person name="Kijpornyongpan T."/>
            <person name="Mondo S.J."/>
            <person name="Barry K."/>
            <person name="Sandor L."/>
            <person name="Lee J."/>
            <person name="Lipzen A."/>
            <person name="Pangilinan J."/>
            <person name="LaButti K."/>
            <person name="Hainaut M."/>
            <person name="Henrissat B."/>
            <person name="Grigoriev I.V."/>
            <person name="Spatafora J.W."/>
            <person name="Aime M.C."/>
        </authorList>
    </citation>
    <scope>NUCLEOTIDE SEQUENCE [LARGE SCALE GENOMIC DNA]</scope>
    <source>
        <strain evidence="2 3">MCA 3882</strain>
    </source>
</reference>
<dbReference type="Pfam" id="PF00149">
    <property type="entry name" value="Metallophos"/>
    <property type="match status" value="1"/>
</dbReference>
<dbReference type="PANTHER" id="PTHR46546:SF4">
    <property type="entry name" value="SHEWANELLA-LIKE PROTEIN PHOSPHATASE 1"/>
    <property type="match status" value="1"/>
</dbReference>
<name>A0A316V7V3_9BASI</name>
<dbReference type="OrthoDB" id="5976022at2759"/>
<dbReference type="PANTHER" id="PTHR46546">
    <property type="entry name" value="SHEWANELLA-LIKE PROTEIN PHOSPHATASE 1"/>
    <property type="match status" value="1"/>
</dbReference>
<dbReference type="STRING" id="1280837.A0A316V7V3"/>
<protein>
    <submittedName>
        <fullName evidence="2">Metallo-dependent phosphatase</fullName>
    </submittedName>
</protein>
<dbReference type="RefSeq" id="XP_025354001.1">
    <property type="nucleotide sequence ID" value="XM_025496593.1"/>
</dbReference>
<accession>A0A316V7V3</accession>
<dbReference type="InterPro" id="IPR004843">
    <property type="entry name" value="Calcineurin-like_PHP"/>
</dbReference>
<feature type="domain" description="Calcineurin-like phosphoesterase" evidence="1">
    <location>
        <begin position="55"/>
        <end position="299"/>
    </location>
</feature>
<dbReference type="GeneID" id="37018374"/>
<organism evidence="2 3">
    <name type="scientific">Meira miltonrushii</name>
    <dbReference type="NCBI Taxonomy" id="1280837"/>
    <lineage>
        <taxon>Eukaryota</taxon>
        <taxon>Fungi</taxon>
        <taxon>Dikarya</taxon>
        <taxon>Basidiomycota</taxon>
        <taxon>Ustilaginomycotina</taxon>
        <taxon>Exobasidiomycetes</taxon>
        <taxon>Exobasidiales</taxon>
        <taxon>Brachybasidiaceae</taxon>
        <taxon>Meira</taxon>
    </lineage>
</organism>
<gene>
    <name evidence="2" type="ORF">FA14DRAFT_123686</name>
</gene>
<dbReference type="AlphaFoldDB" id="A0A316V7V3"/>
<sequence length="372" mass="41230">MPFTHRILVFIAAIGLVVTFWQGPAVSAWLAYHSKSLSSQQLFSSSSLDEIIQRRVVAVADLHGDLEHAHNVLRMAHLIDNEDVPNWIGGHDVLVSTGDIVDRGDDTIALYQMFQRLRQQARSQGGDVLNCIGNHEMMNALMDWRYVTKGDLKSFGGAKARRHIMSTDGWIGQDWTSNFSISHTIELLSPSHLPPSLSKAYSVPRASFVHGGIHPKWAALGLSHINQVGHSLLVKALSNPKPQGWLPDGTTKEETEFYGENGPLWYRGYALDEEKAVCNEADKARIDLGVRHLVMGHTPHLSGFVIRCSGSVLLIDTGISRAYGGEQSALIFDTSVQPIQGKDVWEEKSTITALYKGRMPKIIDSKVRHIEV</sequence>
<dbReference type="FunCoup" id="A0A316V7V3">
    <property type="interactions" value="3"/>
</dbReference>
<dbReference type="Gene3D" id="3.60.21.10">
    <property type="match status" value="1"/>
</dbReference>
<evidence type="ECO:0000259" key="1">
    <source>
        <dbReference type="Pfam" id="PF00149"/>
    </source>
</evidence>
<keyword evidence="3" id="KW-1185">Reference proteome</keyword>
<evidence type="ECO:0000313" key="2">
    <source>
        <dbReference type="EMBL" id="PWN33699.1"/>
    </source>
</evidence>
<evidence type="ECO:0000313" key="3">
    <source>
        <dbReference type="Proteomes" id="UP000245771"/>
    </source>
</evidence>